<evidence type="ECO:0000256" key="1">
    <source>
        <dbReference type="ARBA" id="ARBA00003202"/>
    </source>
</evidence>
<organism evidence="12 13">
    <name type="scientific">Blyttiomyces helicus</name>
    <dbReference type="NCBI Taxonomy" id="388810"/>
    <lineage>
        <taxon>Eukaryota</taxon>
        <taxon>Fungi</taxon>
        <taxon>Fungi incertae sedis</taxon>
        <taxon>Chytridiomycota</taxon>
        <taxon>Chytridiomycota incertae sedis</taxon>
        <taxon>Chytridiomycetes</taxon>
        <taxon>Chytridiomycetes incertae sedis</taxon>
        <taxon>Blyttiomyces</taxon>
    </lineage>
</organism>
<protein>
    <recommendedName>
        <fullName evidence="5">Probable RNA polymerase II nuclear localization protein SLC7A6OS</fullName>
    </recommendedName>
</protein>
<evidence type="ECO:0000313" key="13">
    <source>
        <dbReference type="Proteomes" id="UP000269721"/>
    </source>
</evidence>
<evidence type="ECO:0000313" key="12">
    <source>
        <dbReference type="EMBL" id="RKO89643.1"/>
    </source>
</evidence>
<feature type="compositionally biased region" description="Basic and acidic residues" evidence="10">
    <location>
        <begin position="269"/>
        <end position="279"/>
    </location>
</feature>
<evidence type="ECO:0000256" key="7">
    <source>
        <dbReference type="ARBA" id="ARBA00022490"/>
    </source>
</evidence>
<feature type="non-terminal residue" evidence="12">
    <location>
        <position position="1"/>
    </location>
</feature>
<evidence type="ECO:0000256" key="4">
    <source>
        <dbReference type="ARBA" id="ARBA00010218"/>
    </source>
</evidence>
<dbReference type="AlphaFoldDB" id="A0A4P9WDB2"/>
<keyword evidence="13" id="KW-1185">Reference proteome</keyword>
<evidence type="ECO:0000256" key="6">
    <source>
        <dbReference type="ARBA" id="ARBA00022448"/>
    </source>
</evidence>
<accession>A0A4P9WDB2</accession>
<keyword evidence="6" id="KW-0813">Transport</keyword>
<feature type="compositionally biased region" description="Acidic residues" evidence="10">
    <location>
        <begin position="281"/>
        <end position="303"/>
    </location>
</feature>
<proteinExistence type="inferred from homology"/>
<dbReference type="Pfam" id="PF08574">
    <property type="entry name" value="Iwr1"/>
    <property type="match status" value="1"/>
</dbReference>
<dbReference type="GO" id="GO:0032502">
    <property type="term" value="P:developmental process"/>
    <property type="evidence" value="ECO:0007669"/>
    <property type="project" value="TreeGrafter"/>
</dbReference>
<comment type="function">
    <text evidence="1">Directs RNA polymerase II nuclear import.</text>
</comment>
<evidence type="ECO:0000256" key="5">
    <source>
        <dbReference type="ARBA" id="ARBA00017036"/>
    </source>
</evidence>
<dbReference type="PANTHER" id="PTHR31196">
    <property type="entry name" value="RNA POLYMERASE II NUCLEAR LOCALIZATION PROTEIN SLC7A6OS-RELATED"/>
    <property type="match status" value="1"/>
</dbReference>
<evidence type="ECO:0000256" key="10">
    <source>
        <dbReference type="SAM" id="MobiDB-lite"/>
    </source>
</evidence>
<reference evidence="13" key="1">
    <citation type="journal article" date="2018" name="Nat. Microbiol.">
        <title>Leveraging single-cell genomics to expand the fungal tree of life.</title>
        <authorList>
            <person name="Ahrendt S.R."/>
            <person name="Quandt C.A."/>
            <person name="Ciobanu D."/>
            <person name="Clum A."/>
            <person name="Salamov A."/>
            <person name="Andreopoulos B."/>
            <person name="Cheng J.F."/>
            <person name="Woyke T."/>
            <person name="Pelin A."/>
            <person name="Henrissat B."/>
            <person name="Reynolds N.K."/>
            <person name="Benny G.L."/>
            <person name="Smith M.E."/>
            <person name="James T.Y."/>
            <person name="Grigoriev I.V."/>
        </authorList>
    </citation>
    <scope>NUCLEOTIDE SEQUENCE [LARGE SCALE GENOMIC DNA]</scope>
</reference>
<evidence type="ECO:0000256" key="8">
    <source>
        <dbReference type="ARBA" id="ARBA00022927"/>
    </source>
</evidence>
<feature type="region of interest" description="Disordered" evidence="10">
    <location>
        <begin position="228"/>
        <end position="303"/>
    </location>
</feature>
<dbReference type="OrthoDB" id="6255506at2759"/>
<feature type="compositionally biased region" description="Acidic residues" evidence="10">
    <location>
        <begin position="228"/>
        <end position="244"/>
    </location>
</feature>
<evidence type="ECO:0000256" key="3">
    <source>
        <dbReference type="ARBA" id="ARBA00004496"/>
    </source>
</evidence>
<evidence type="ECO:0000259" key="11">
    <source>
        <dbReference type="Pfam" id="PF08574"/>
    </source>
</evidence>
<comment type="similarity">
    <text evidence="4">Belongs to the IWR1/SLC7A6OS family.</text>
</comment>
<evidence type="ECO:0000256" key="2">
    <source>
        <dbReference type="ARBA" id="ARBA00004123"/>
    </source>
</evidence>
<name>A0A4P9WDB2_9FUNG</name>
<keyword evidence="8" id="KW-0653">Protein transport</keyword>
<dbReference type="GO" id="GO:0005737">
    <property type="term" value="C:cytoplasm"/>
    <property type="evidence" value="ECO:0007669"/>
    <property type="project" value="UniProtKB-SubCell"/>
</dbReference>
<comment type="subcellular location">
    <subcellularLocation>
        <location evidence="3">Cytoplasm</location>
    </subcellularLocation>
    <subcellularLocation>
        <location evidence="2">Nucleus</location>
    </subcellularLocation>
</comment>
<dbReference type="GO" id="GO:0015031">
    <property type="term" value="P:protein transport"/>
    <property type="evidence" value="ECO:0007669"/>
    <property type="project" value="UniProtKB-KW"/>
</dbReference>
<sequence>YGSQGGRLRAGWKEGESPRSVYVNFLTPLPTCSRVENCFGKLHLPTPGNGAHLVEPEPRIFKLAETVDVYDDSEANDRLKDTLAKLSHTRLEKKSIKTIGPPQALDVEDRRRSLAYKKLSESKAARYKVVAKKRGTSMEEGLPYRVLDVLECDDSSASNTAPGDAYVLENLIPIVNEYLRVTESTKEEQLEAEDSFVYDIYYQDNTEEPVMTGTVASLTWDDEEGMFVNDESDSDEYDDDEDSNEPIRPAFTKLKSHLPPLSPGAPYRRLAEDNYRNDYPDASDDEASEKEEWEEGSGSESDE</sequence>
<evidence type="ECO:0000256" key="9">
    <source>
        <dbReference type="ARBA" id="ARBA00023242"/>
    </source>
</evidence>
<keyword evidence="9" id="KW-0539">Nucleus</keyword>
<keyword evidence="7" id="KW-0963">Cytoplasm</keyword>
<dbReference type="GO" id="GO:0005634">
    <property type="term" value="C:nucleus"/>
    <property type="evidence" value="ECO:0007669"/>
    <property type="project" value="UniProtKB-SubCell"/>
</dbReference>
<feature type="domain" description="Transcription factor Iwr1" evidence="11">
    <location>
        <begin position="195"/>
        <end position="245"/>
    </location>
</feature>
<dbReference type="Proteomes" id="UP000269721">
    <property type="component" value="Unassembled WGS sequence"/>
</dbReference>
<dbReference type="EMBL" id="KZ995975">
    <property type="protein sequence ID" value="RKO89643.1"/>
    <property type="molecule type" value="Genomic_DNA"/>
</dbReference>
<dbReference type="InterPro" id="IPR040218">
    <property type="entry name" value="SLC7A6OS"/>
</dbReference>
<dbReference type="InterPro" id="IPR013883">
    <property type="entry name" value="TF_Iwr1_dom"/>
</dbReference>
<dbReference type="PANTHER" id="PTHR31196:SF2">
    <property type="entry name" value="RNA POLYMERASE II NUCLEAR LOCALIZATION PROTEIN SLC7A6OS-RELATED"/>
    <property type="match status" value="1"/>
</dbReference>
<gene>
    <name evidence="12" type="ORF">BDK51DRAFT_33110</name>
</gene>